<evidence type="ECO:0000313" key="1">
    <source>
        <dbReference type="EMBL" id="MDQ2092531.1"/>
    </source>
</evidence>
<protein>
    <submittedName>
        <fullName evidence="1">DUF3168 domain-containing protein</fullName>
    </submittedName>
</protein>
<dbReference type="AlphaFoldDB" id="A0AAJ1U9K3"/>
<proteinExistence type="predicted"/>
<organism evidence="1 2">
    <name type="scientific">Rhodalgimonas zhirmunskyi</name>
    <dbReference type="NCBI Taxonomy" id="2964767"/>
    <lineage>
        <taxon>Bacteria</taxon>
        <taxon>Pseudomonadati</taxon>
        <taxon>Pseudomonadota</taxon>
        <taxon>Alphaproteobacteria</taxon>
        <taxon>Rhodobacterales</taxon>
        <taxon>Roseobacteraceae</taxon>
        <taxon>Rhodalgimonas</taxon>
    </lineage>
</organism>
<sequence length="136" mass="14256">MSYGVASALQAAVYQRVSSDPAVIGLVGSAIYDALPPGSLPATYVTLGPENVRDKSDKSGRGALHTITISVVTDSAGFQTAKDVAAAISDALDGSDLTLTRGALIYLNFDRALAKLEGTGAQRRIDLRFRARVEDD</sequence>
<accession>A0AAJ1U9K3</accession>
<dbReference type="EMBL" id="JANFFA010000001">
    <property type="protein sequence ID" value="MDQ2092531.1"/>
    <property type="molecule type" value="Genomic_DNA"/>
</dbReference>
<evidence type="ECO:0000313" key="2">
    <source>
        <dbReference type="Proteomes" id="UP001227162"/>
    </source>
</evidence>
<dbReference type="InterPro" id="IPR021508">
    <property type="entry name" value="Gp17-like"/>
</dbReference>
<name>A0AAJ1U9K3_9RHOB</name>
<dbReference type="Gene3D" id="3.30.2000.30">
    <property type="match status" value="1"/>
</dbReference>
<keyword evidence="2" id="KW-1185">Reference proteome</keyword>
<dbReference type="RefSeq" id="WP_317624156.1">
    <property type="nucleotide sequence ID" value="NZ_JANFFA010000001.1"/>
</dbReference>
<dbReference type="Pfam" id="PF11367">
    <property type="entry name" value="Tail_completion_gp17"/>
    <property type="match status" value="1"/>
</dbReference>
<gene>
    <name evidence="1" type="ORF">NOI20_00230</name>
</gene>
<reference evidence="1" key="2">
    <citation type="submission" date="2023-04" db="EMBL/GenBank/DDBJ databases">
        <title>'Rhodoalgimonas zhirmunskyi' gen. nov., isolated from a red alga.</title>
        <authorList>
            <person name="Nedashkovskaya O.I."/>
            <person name="Otstavnykh N.Y."/>
            <person name="Bystritskaya E.P."/>
            <person name="Balabanova L.A."/>
            <person name="Isaeva M.P."/>
        </authorList>
    </citation>
    <scope>NUCLEOTIDE SEQUENCE</scope>
    <source>
        <strain evidence="1">10Alg 79</strain>
    </source>
</reference>
<comment type="caution">
    <text evidence="1">The sequence shown here is derived from an EMBL/GenBank/DDBJ whole genome shotgun (WGS) entry which is preliminary data.</text>
</comment>
<dbReference type="InterPro" id="IPR053745">
    <property type="entry name" value="Viral_Tail_Comp_sf"/>
</dbReference>
<reference evidence="1" key="1">
    <citation type="submission" date="2022-07" db="EMBL/GenBank/DDBJ databases">
        <authorList>
            <person name="Otstavnykh N."/>
            <person name="Isaeva M."/>
            <person name="Bystritskaya E."/>
        </authorList>
    </citation>
    <scope>NUCLEOTIDE SEQUENCE</scope>
    <source>
        <strain evidence="1">10Alg 79</strain>
    </source>
</reference>
<dbReference type="Proteomes" id="UP001227162">
    <property type="component" value="Unassembled WGS sequence"/>
</dbReference>